<dbReference type="PROSITE" id="PS01096">
    <property type="entry name" value="PPIC_PPIASE_1"/>
    <property type="match status" value="1"/>
</dbReference>
<comment type="caution">
    <text evidence="4">The sequence shown here is derived from an EMBL/GenBank/DDBJ whole genome shotgun (WGS) entry which is preliminary data.</text>
</comment>
<protein>
    <recommendedName>
        <fullName evidence="3">PpiC domain-containing protein</fullName>
    </recommendedName>
</protein>
<keyword evidence="2" id="KW-0472">Membrane</keyword>
<sequence length="357" mass="40359">MKLDSGAPVRAILYGVALIYLFIDLFVFKGPLYKAIKNSDPRSEQAIREETARGVAARVYYQPILLTQIDREVERRLWLRGKSAAGLSATELRSQRMAALNGLFERHLLRIKVKFNAAEISVSDEEVAEGVKRFKRRFASEPLLDGAITNQGWDGEAELVARVRAKLEQEAYLEKYIALETSEAELKSFFEENQERFRLPELVELRHIFFAALDHPNGEALALAQSAKLSLEQGKDFAALAAELSEDPASKEQGGYLGWVSRNRLPDDFGEAVFALSGATGNLVETSLGTHVVEVIAREPSRLREYEEVRDELAEAFSNQRREEGTTEYLRILRHRESANVEIFTEVLERPWSLGQE</sequence>
<feature type="transmembrane region" description="Helical" evidence="2">
    <location>
        <begin position="12"/>
        <end position="32"/>
    </location>
</feature>
<evidence type="ECO:0000313" key="4">
    <source>
        <dbReference type="EMBL" id="GHC45725.1"/>
    </source>
</evidence>
<name>A0A918TF75_9BACT</name>
<dbReference type="GO" id="GO:0003755">
    <property type="term" value="F:peptidyl-prolyl cis-trans isomerase activity"/>
    <property type="evidence" value="ECO:0007669"/>
    <property type="project" value="UniProtKB-KW"/>
</dbReference>
<keyword evidence="1" id="KW-0413">Isomerase</keyword>
<dbReference type="InterPro" id="IPR050245">
    <property type="entry name" value="PrsA_foldase"/>
</dbReference>
<keyword evidence="2" id="KW-1133">Transmembrane helix</keyword>
<dbReference type="Gene3D" id="3.10.50.40">
    <property type="match status" value="1"/>
</dbReference>
<keyword evidence="2" id="KW-0812">Transmembrane</keyword>
<dbReference type="PANTHER" id="PTHR47245:SF2">
    <property type="entry name" value="PEPTIDYL-PROLYL CIS-TRANS ISOMERASE HP_0175-RELATED"/>
    <property type="match status" value="1"/>
</dbReference>
<feature type="domain" description="PpiC" evidence="3">
    <location>
        <begin position="200"/>
        <end position="297"/>
    </location>
</feature>
<dbReference type="Proteomes" id="UP000644507">
    <property type="component" value="Unassembled WGS sequence"/>
</dbReference>
<dbReference type="EMBL" id="BMXI01000003">
    <property type="protein sequence ID" value="GHC45725.1"/>
    <property type="molecule type" value="Genomic_DNA"/>
</dbReference>
<evidence type="ECO:0000313" key="5">
    <source>
        <dbReference type="Proteomes" id="UP000644507"/>
    </source>
</evidence>
<keyword evidence="1" id="KW-0697">Rotamase</keyword>
<evidence type="ECO:0000256" key="1">
    <source>
        <dbReference type="PROSITE-ProRule" id="PRU00278"/>
    </source>
</evidence>
<dbReference type="InterPro" id="IPR046357">
    <property type="entry name" value="PPIase_dom_sf"/>
</dbReference>
<dbReference type="Gene3D" id="1.10.4030.10">
    <property type="entry name" value="Porin chaperone SurA, peptide-binding domain"/>
    <property type="match status" value="1"/>
</dbReference>
<dbReference type="SUPFAM" id="SSF109998">
    <property type="entry name" value="Triger factor/SurA peptide-binding domain-like"/>
    <property type="match status" value="1"/>
</dbReference>
<dbReference type="InterPro" id="IPR027304">
    <property type="entry name" value="Trigger_fact/SurA_dom_sf"/>
</dbReference>
<dbReference type="PROSITE" id="PS50198">
    <property type="entry name" value="PPIC_PPIASE_2"/>
    <property type="match status" value="1"/>
</dbReference>
<accession>A0A918TF75</accession>
<dbReference type="Pfam" id="PF13616">
    <property type="entry name" value="Rotamase_3"/>
    <property type="match status" value="1"/>
</dbReference>
<reference evidence="4" key="1">
    <citation type="journal article" date="2014" name="Int. J. Syst. Evol. Microbiol.">
        <title>Complete genome sequence of Corynebacterium casei LMG S-19264T (=DSM 44701T), isolated from a smear-ripened cheese.</title>
        <authorList>
            <consortium name="US DOE Joint Genome Institute (JGI-PGF)"/>
            <person name="Walter F."/>
            <person name="Albersmeier A."/>
            <person name="Kalinowski J."/>
            <person name="Ruckert C."/>
        </authorList>
    </citation>
    <scope>NUCLEOTIDE SEQUENCE</scope>
    <source>
        <strain evidence="4">KCTC 12988</strain>
    </source>
</reference>
<proteinExistence type="predicted"/>
<dbReference type="AlphaFoldDB" id="A0A918TF75"/>
<evidence type="ECO:0000259" key="3">
    <source>
        <dbReference type="PROSITE" id="PS50198"/>
    </source>
</evidence>
<dbReference type="SUPFAM" id="SSF54534">
    <property type="entry name" value="FKBP-like"/>
    <property type="match status" value="1"/>
</dbReference>
<reference evidence="4" key="2">
    <citation type="submission" date="2020-09" db="EMBL/GenBank/DDBJ databases">
        <authorList>
            <person name="Sun Q."/>
            <person name="Kim S."/>
        </authorList>
    </citation>
    <scope>NUCLEOTIDE SEQUENCE</scope>
    <source>
        <strain evidence="4">KCTC 12988</strain>
    </source>
</reference>
<dbReference type="InterPro" id="IPR023058">
    <property type="entry name" value="PPIase_PpiC_CS"/>
</dbReference>
<keyword evidence="5" id="KW-1185">Reference proteome</keyword>
<organism evidence="4 5">
    <name type="scientific">Roseibacillus persicicus</name>
    <dbReference type="NCBI Taxonomy" id="454148"/>
    <lineage>
        <taxon>Bacteria</taxon>
        <taxon>Pseudomonadati</taxon>
        <taxon>Verrucomicrobiota</taxon>
        <taxon>Verrucomicrobiia</taxon>
        <taxon>Verrucomicrobiales</taxon>
        <taxon>Verrucomicrobiaceae</taxon>
        <taxon>Roseibacillus</taxon>
    </lineage>
</organism>
<gene>
    <name evidence="4" type="ORF">GCM10007100_08910</name>
</gene>
<dbReference type="InterPro" id="IPR000297">
    <property type="entry name" value="PPIase_PpiC"/>
</dbReference>
<dbReference type="RefSeq" id="WP_189567721.1">
    <property type="nucleotide sequence ID" value="NZ_BMXI01000003.1"/>
</dbReference>
<evidence type="ECO:0000256" key="2">
    <source>
        <dbReference type="SAM" id="Phobius"/>
    </source>
</evidence>
<dbReference type="PANTHER" id="PTHR47245">
    <property type="entry name" value="PEPTIDYLPROLYL ISOMERASE"/>
    <property type="match status" value="1"/>
</dbReference>